<evidence type="ECO:0000256" key="1">
    <source>
        <dbReference type="SAM" id="Coils"/>
    </source>
</evidence>
<dbReference type="Gene3D" id="1.25.40.10">
    <property type="entry name" value="Tetratricopeptide repeat domain"/>
    <property type="match status" value="2"/>
</dbReference>
<feature type="coiled-coil region" evidence="1">
    <location>
        <begin position="628"/>
        <end position="655"/>
    </location>
</feature>
<gene>
    <name evidence="2" type="ORF">HF325_001690</name>
</gene>
<reference evidence="2" key="1">
    <citation type="submission" date="2020-10" db="EMBL/GenBank/DDBJ databases">
        <title>The Whole-Genome Sequence of Metschnikowia persimmonesis, a Novel Endophytic Yeast Species Isolated from Medicinal Plant Diospyros kaki Thumb.</title>
        <authorList>
            <person name="Rahmat E."/>
            <person name="Kang Y."/>
        </authorList>
    </citation>
    <scope>NUCLEOTIDE SEQUENCE</scope>
    <source>
        <strain evidence="2">KIOM G15050</strain>
    </source>
</reference>
<dbReference type="PANTHER" id="PTHR31975">
    <property type="entry name" value="BUD SITE SELECTION PROTEIN 7-RELATED"/>
    <property type="match status" value="1"/>
</dbReference>
<dbReference type="AlphaFoldDB" id="A0A8H7LGP4"/>
<dbReference type="SUPFAM" id="SSF48452">
    <property type="entry name" value="TPR-like"/>
    <property type="match status" value="1"/>
</dbReference>
<accession>A0A8H7LGP4</accession>
<comment type="caution">
    <text evidence="2">The sequence shown here is derived from an EMBL/GenBank/DDBJ whole genome shotgun (WGS) entry which is preliminary data.</text>
</comment>
<evidence type="ECO:0008006" key="4">
    <source>
        <dbReference type="Google" id="ProtNLM"/>
    </source>
</evidence>
<dbReference type="PANTHER" id="PTHR31975:SF1">
    <property type="entry name" value="BUD SITE SELECTION PROTEIN 7-RELATED"/>
    <property type="match status" value="1"/>
</dbReference>
<organism evidence="2 3">
    <name type="scientific">Metschnikowia pulcherrima</name>
    <dbReference type="NCBI Taxonomy" id="27326"/>
    <lineage>
        <taxon>Eukaryota</taxon>
        <taxon>Fungi</taxon>
        <taxon>Dikarya</taxon>
        <taxon>Ascomycota</taxon>
        <taxon>Saccharomycotina</taxon>
        <taxon>Pichiomycetes</taxon>
        <taxon>Metschnikowiaceae</taxon>
        <taxon>Metschnikowia</taxon>
    </lineage>
</organism>
<dbReference type="OrthoDB" id="434695at2759"/>
<dbReference type="GO" id="GO:0034044">
    <property type="term" value="C:exomer complex"/>
    <property type="evidence" value="ECO:0007669"/>
    <property type="project" value="TreeGrafter"/>
</dbReference>
<dbReference type="InterPro" id="IPR015374">
    <property type="entry name" value="ChAPs"/>
</dbReference>
<dbReference type="InterPro" id="IPR011990">
    <property type="entry name" value="TPR-like_helical_dom_sf"/>
</dbReference>
<dbReference type="Proteomes" id="UP000649328">
    <property type="component" value="Unassembled WGS sequence"/>
</dbReference>
<name>A0A8H7LGP4_9ASCO</name>
<dbReference type="EMBL" id="JACBPP010000002">
    <property type="protein sequence ID" value="KAF8004242.1"/>
    <property type="molecule type" value="Genomic_DNA"/>
</dbReference>
<proteinExistence type="predicted"/>
<sequence length="731" mass="82491">MIHKTIASVPEALEEYVGSSVVERTSRLQTFPDVGPADMCSIHKVSAQLKTDVGTFLYFTGIDTSNLASIAAHLQALATLITLKLQFWFGEKKHWKVPELTYCAFNAFSKVDMRVTVHIPGKFETQIVSSEGKLVQDGLSAARVERLWLETFVSSMVRCLLDSDEDDANKVGGLVEIRRENPFANGKASKELLANFVRGFEALFWEGPKLGCGIEIPQPTLTLNYLVDGFLKCVQLTQHYDSALEVLKRLETRAPSVVSLIARVLLMKDEEIQAVQTMHLGIDENRRDLELLLLESNFLLEKKRYDLALHTARQAVQLSPSDFKTWAVLVKVYTKMNDFENALLTLNSCPMNSNKETFQLRRVVGLKGGSDDLHLPFPVDVTLDEVSNLQNASVAVEQMNLDQQLQNLPAANLKSTFAKAYELLTDIAVKTGWEALLKHRAKVFVMEEEYRKDRTNGTNGTHSAKPVPEAPVSAAASEVHETNEVVDGDTDVAQEKSLVTVPDDASTVAVKSPIKETSKDDNFDMELKKKRLCERWLDNLFMLLYEDLRIYTMWQAEFVHSQAQQIEYKKSTMEWEILGMIAFRLKHYKEGLIAFNNALRGRFSAKSQREILKYYQLERTKLISKTNFAEAKGSAQNLSKTINQLNEKILEACIKLLVWNHRWYNDFSPNLIQTFTDLLAKEGLIKIQSVVQAVYSQVSSQPEGSGSVGIIDMMESLYAFAKEYKLQGVDN</sequence>
<evidence type="ECO:0000313" key="2">
    <source>
        <dbReference type="EMBL" id="KAF8004242.1"/>
    </source>
</evidence>
<protein>
    <recommendedName>
        <fullName evidence="4">Chaps-domain-containing protein</fullName>
    </recommendedName>
</protein>
<keyword evidence="1" id="KW-0175">Coiled coil</keyword>
<dbReference type="GO" id="GO:0006893">
    <property type="term" value="P:Golgi to plasma membrane transport"/>
    <property type="evidence" value="ECO:0007669"/>
    <property type="project" value="UniProtKB-ARBA"/>
</dbReference>
<keyword evidence="3" id="KW-1185">Reference proteome</keyword>
<evidence type="ECO:0000313" key="3">
    <source>
        <dbReference type="Proteomes" id="UP000649328"/>
    </source>
</evidence>
<dbReference type="Pfam" id="PF09295">
    <property type="entry name" value="ChAPs"/>
    <property type="match status" value="1"/>
</dbReference>